<gene>
    <name evidence="1" type="ORF">PRK78_005772</name>
</gene>
<dbReference type="AlphaFoldDB" id="A0AAF0DKE6"/>
<evidence type="ECO:0000313" key="1">
    <source>
        <dbReference type="EMBL" id="WEW60287.1"/>
    </source>
</evidence>
<accession>A0AAF0DKE6</accession>
<proteinExistence type="predicted"/>
<name>A0AAF0DKE6_9EURO</name>
<reference evidence="1" key="1">
    <citation type="submission" date="2023-03" db="EMBL/GenBank/DDBJ databases">
        <title>Emydomyces testavorans Genome Sequence.</title>
        <authorList>
            <person name="Hoyer L."/>
        </authorList>
    </citation>
    <scope>NUCLEOTIDE SEQUENCE</scope>
    <source>
        <strain evidence="1">16-2883</strain>
    </source>
</reference>
<dbReference type="EMBL" id="CP120630">
    <property type="protein sequence ID" value="WEW60287.1"/>
    <property type="molecule type" value="Genomic_DNA"/>
</dbReference>
<protein>
    <submittedName>
        <fullName evidence="1">Uncharacterized protein</fullName>
    </submittedName>
</protein>
<sequence length="135" mass="14873">MSFTLSILVWSGPAKKDFKKTRHAGLFFQLDTVYAPRGVLVHATSINNVPRFVVVKESYDPKKSITLAGQSSVGHFTTVSMDAMASEVEGTPVKNDDEEWNCQNWVGEALERLVARGWLTAQTRSDALGDTCHDG</sequence>
<organism evidence="1 2">
    <name type="scientific">Emydomyces testavorans</name>
    <dbReference type="NCBI Taxonomy" id="2070801"/>
    <lineage>
        <taxon>Eukaryota</taxon>
        <taxon>Fungi</taxon>
        <taxon>Dikarya</taxon>
        <taxon>Ascomycota</taxon>
        <taxon>Pezizomycotina</taxon>
        <taxon>Eurotiomycetes</taxon>
        <taxon>Eurotiomycetidae</taxon>
        <taxon>Onygenales</taxon>
        <taxon>Nannizziopsiaceae</taxon>
        <taxon>Emydomyces</taxon>
    </lineage>
</organism>
<dbReference type="InterPro" id="IPR046670">
    <property type="entry name" value="DUF6540"/>
</dbReference>
<evidence type="ECO:0000313" key="2">
    <source>
        <dbReference type="Proteomes" id="UP001219355"/>
    </source>
</evidence>
<keyword evidence="2" id="KW-1185">Reference proteome</keyword>
<dbReference type="Proteomes" id="UP001219355">
    <property type="component" value="Chromosome 4"/>
</dbReference>
<dbReference type="Pfam" id="PF20174">
    <property type="entry name" value="DUF6540"/>
    <property type="match status" value="1"/>
</dbReference>